<protein>
    <submittedName>
        <fullName evidence="3">DUF1624 domain-containing protein</fullName>
    </submittedName>
</protein>
<evidence type="ECO:0000256" key="1">
    <source>
        <dbReference type="SAM" id="Phobius"/>
    </source>
</evidence>
<feature type="transmembrane region" description="Helical" evidence="1">
    <location>
        <begin position="193"/>
        <end position="210"/>
    </location>
</feature>
<feature type="transmembrane region" description="Helical" evidence="1">
    <location>
        <begin position="51"/>
        <end position="76"/>
    </location>
</feature>
<dbReference type="PANTHER" id="PTHR40407">
    <property type="entry name" value="MEMBRANE PROTEIN-LIKE PROTEIN"/>
    <property type="match status" value="1"/>
</dbReference>
<dbReference type="RefSeq" id="WP_348739590.1">
    <property type="nucleotide sequence ID" value="NZ_CAXJRC010000043.1"/>
</dbReference>
<feature type="transmembrane region" description="Helical" evidence="1">
    <location>
        <begin position="341"/>
        <end position="358"/>
    </location>
</feature>
<evidence type="ECO:0000259" key="2">
    <source>
        <dbReference type="Pfam" id="PF07786"/>
    </source>
</evidence>
<feature type="transmembrane region" description="Helical" evidence="1">
    <location>
        <begin position="222"/>
        <end position="240"/>
    </location>
</feature>
<feature type="transmembrane region" description="Helical" evidence="1">
    <location>
        <begin position="12"/>
        <end position="31"/>
    </location>
</feature>
<feature type="domain" description="Heparan-alpha-glucosaminide N-acetyltransferase catalytic" evidence="2">
    <location>
        <begin position="7"/>
        <end position="231"/>
    </location>
</feature>
<reference evidence="3 4" key="1">
    <citation type="submission" date="2024-05" db="EMBL/GenBank/DDBJ databases">
        <authorList>
            <person name="Duchaud E."/>
        </authorList>
    </citation>
    <scope>NUCLEOTIDE SEQUENCE [LARGE SCALE GENOMIC DNA]</scope>
    <source>
        <strain evidence="3">Ena-SAMPLE-TAB-13-05-2024-13:56:06:370-140305</strain>
    </source>
</reference>
<keyword evidence="1" id="KW-1133">Transmembrane helix</keyword>
<accession>A0ABP1FCC7</accession>
<dbReference type="PANTHER" id="PTHR40407:SF1">
    <property type="entry name" value="HEPARAN-ALPHA-GLUCOSAMINIDE N-ACETYLTRANSFERASE CATALYTIC DOMAIN-CONTAINING PROTEIN"/>
    <property type="match status" value="1"/>
</dbReference>
<dbReference type="Proteomes" id="UP001497602">
    <property type="component" value="Unassembled WGS sequence"/>
</dbReference>
<dbReference type="InterPro" id="IPR012429">
    <property type="entry name" value="HGSNAT_cat"/>
</dbReference>
<sequence length="376" mass="43074">MKSKKTRITSIDVLRGFVMLIMLVDHVRGHFFSNHYLSDPMSIQETNSSLFFTRLVSHLCAPIFVFLTGLSVWLYANPKNKPPRSATGFLVKRGLFLLLLEITLINFSWSASYHTLYLQVIWAIGISMICLAFLSKLPRIWIGILGFIIVFGHNFLTPITFNNTELGYNFWAMLHDRGYLNTDFMKIRVSYPVLPWIGVILLGYFTGPLYHYQITASKRKKVLTLIGGSTLGLLLLLRGLNIYGETLPWEAQGSVLKSVMSFLNYTKYPPSLHFLLLTLGIGFLLLSYFEKGNNLLSKVLKVYGSAPLFFYVIHLYVILILHAILMFTVNGGKIVQLNSIYQIWLLSIVLAVLLYFPTKKFSSFKRKSTSKWIKYF</sequence>
<comment type="caution">
    <text evidence="3">The sequence shown here is derived from an EMBL/GenBank/DDBJ whole genome shotgun (WGS) entry which is preliminary data.</text>
</comment>
<keyword evidence="1" id="KW-0812">Transmembrane</keyword>
<keyword evidence="4" id="KW-1185">Reference proteome</keyword>
<evidence type="ECO:0000313" key="4">
    <source>
        <dbReference type="Proteomes" id="UP001497602"/>
    </source>
</evidence>
<feature type="transmembrane region" description="Helical" evidence="1">
    <location>
        <begin position="271"/>
        <end position="289"/>
    </location>
</feature>
<proteinExistence type="predicted"/>
<feature type="transmembrane region" description="Helical" evidence="1">
    <location>
        <begin position="115"/>
        <end position="134"/>
    </location>
</feature>
<name>A0ABP1FCC7_9FLAO</name>
<organism evidence="3 4">
    <name type="scientific">Tenacibaculum vairaonense</name>
    <dbReference type="NCBI Taxonomy" id="3137860"/>
    <lineage>
        <taxon>Bacteria</taxon>
        <taxon>Pseudomonadati</taxon>
        <taxon>Bacteroidota</taxon>
        <taxon>Flavobacteriia</taxon>
        <taxon>Flavobacteriales</taxon>
        <taxon>Flavobacteriaceae</taxon>
        <taxon>Tenacibaculum</taxon>
    </lineage>
</organism>
<keyword evidence="1" id="KW-0472">Membrane</keyword>
<gene>
    <name evidence="3" type="ORF">T190115A13A_60009</name>
</gene>
<dbReference type="EMBL" id="CAXJRC010000043">
    <property type="protein sequence ID" value="CAL2108014.1"/>
    <property type="molecule type" value="Genomic_DNA"/>
</dbReference>
<dbReference type="Pfam" id="PF07786">
    <property type="entry name" value="HGSNAT_cat"/>
    <property type="match status" value="1"/>
</dbReference>
<feature type="transmembrane region" description="Helical" evidence="1">
    <location>
        <begin position="88"/>
        <end position="109"/>
    </location>
</feature>
<feature type="transmembrane region" description="Helical" evidence="1">
    <location>
        <begin position="141"/>
        <end position="161"/>
    </location>
</feature>
<feature type="transmembrane region" description="Helical" evidence="1">
    <location>
        <begin position="309"/>
        <end position="329"/>
    </location>
</feature>
<evidence type="ECO:0000313" key="3">
    <source>
        <dbReference type="EMBL" id="CAL2108014.1"/>
    </source>
</evidence>